<dbReference type="PROSITE" id="PS51257">
    <property type="entry name" value="PROKAR_LIPOPROTEIN"/>
    <property type="match status" value="1"/>
</dbReference>
<evidence type="ECO:0000256" key="4">
    <source>
        <dbReference type="SAM" id="MobiDB-lite"/>
    </source>
</evidence>
<organism evidence="6 7">
    <name type="scientific">Paenibacillus flagellatus</name>
    <dbReference type="NCBI Taxonomy" id="2211139"/>
    <lineage>
        <taxon>Bacteria</taxon>
        <taxon>Bacillati</taxon>
        <taxon>Bacillota</taxon>
        <taxon>Bacilli</taxon>
        <taxon>Bacillales</taxon>
        <taxon>Paenibacillaceae</taxon>
        <taxon>Paenibacillus</taxon>
    </lineage>
</organism>
<reference evidence="6 7" key="1">
    <citation type="submission" date="2018-05" db="EMBL/GenBank/DDBJ databases">
        <title>Paenibacillus flagellatus sp. nov., isolated from selenium mineral soil.</title>
        <authorList>
            <person name="Dai X."/>
        </authorList>
    </citation>
    <scope>NUCLEOTIDE SEQUENCE [LARGE SCALE GENOMIC DNA]</scope>
    <source>
        <strain evidence="6 7">DXL2</strain>
    </source>
</reference>
<proteinExistence type="inferred from homology"/>
<dbReference type="GO" id="GO:1901982">
    <property type="term" value="F:maltose binding"/>
    <property type="evidence" value="ECO:0007669"/>
    <property type="project" value="TreeGrafter"/>
</dbReference>
<feature type="region of interest" description="Disordered" evidence="4">
    <location>
        <begin position="20"/>
        <end position="43"/>
    </location>
</feature>
<gene>
    <name evidence="6" type="ORF">DLM86_00205</name>
</gene>
<feature type="signal peptide" evidence="5">
    <location>
        <begin position="1"/>
        <end position="19"/>
    </location>
</feature>
<dbReference type="OrthoDB" id="9782846at2"/>
<name>A0A2V5KBI3_9BACL</name>
<evidence type="ECO:0000256" key="3">
    <source>
        <dbReference type="ARBA" id="ARBA00022729"/>
    </source>
</evidence>
<dbReference type="CDD" id="cd13585">
    <property type="entry name" value="PBP2_TMBP_like"/>
    <property type="match status" value="1"/>
</dbReference>
<dbReference type="GO" id="GO:0042956">
    <property type="term" value="P:maltodextrin transmembrane transport"/>
    <property type="evidence" value="ECO:0007669"/>
    <property type="project" value="TreeGrafter"/>
</dbReference>
<dbReference type="Pfam" id="PF01547">
    <property type="entry name" value="SBP_bac_1"/>
    <property type="match status" value="1"/>
</dbReference>
<sequence length="437" mass="48158">MNSRKIVLLTVMTALTLSACSPGGSEKPNGSGGGDGAAPQPPKEVTLKIGLPGSYEITNKKIIDGFQAKFPHIKLQIDEAPWADFTKKIVTNIAGNNPPDIWFQENAVIMGYGKRGVAENLAPYIKRDLKTDDYIEALQAAKSPDGSVYGIPHGVNANALAYNKKLFQQHNVPFPTDSWTYQDMIDAAKKLTKDTDGDGKPDLFGFQTASSIAQGWMPWIKSSGGSALDPGMTKAAFNDPKTIEGLTRWADTIWKDNISPTRDMQTNQNFFQNEKTAMTFFQYSAQVSLNKNKPDLDWDVVKMPVGFNGKRFVPMVVNQWLIYSKAKPDAKEAAWTFLKYYLSDEAQDVLSESGASLPVKKTALEKIEKQTTKPLNKKAFTKGIEEAGGTLDENPTWNEWRAAATPILNDILDGKKSPADGAKDIQSKVQRILDENQ</sequence>
<evidence type="ECO:0000256" key="5">
    <source>
        <dbReference type="SAM" id="SignalP"/>
    </source>
</evidence>
<evidence type="ECO:0000313" key="6">
    <source>
        <dbReference type="EMBL" id="PYI56911.1"/>
    </source>
</evidence>
<evidence type="ECO:0000256" key="2">
    <source>
        <dbReference type="ARBA" id="ARBA00022448"/>
    </source>
</evidence>
<keyword evidence="2" id="KW-0813">Transport</keyword>
<dbReference type="SUPFAM" id="SSF53850">
    <property type="entry name" value="Periplasmic binding protein-like II"/>
    <property type="match status" value="1"/>
</dbReference>
<dbReference type="GO" id="GO:0055052">
    <property type="term" value="C:ATP-binding cassette (ABC) transporter complex, substrate-binding subunit-containing"/>
    <property type="evidence" value="ECO:0007669"/>
    <property type="project" value="TreeGrafter"/>
</dbReference>
<keyword evidence="3 5" id="KW-0732">Signal</keyword>
<protein>
    <submittedName>
        <fullName evidence="6">Sugar ABC transporter substrate-binding protein</fullName>
    </submittedName>
</protein>
<accession>A0A2V5KBI3</accession>
<dbReference type="PANTHER" id="PTHR30061:SF50">
    <property type="entry name" value="MALTOSE_MALTODEXTRIN-BINDING PERIPLASMIC PROTEIN"/>
    <property type="match status" value="1"/>
</dbReference>
<dbReference type="InterPro" id="IPR006059">
    <property type="entry name" value="SBP"/>
</dbReference>
<feature type="chain" id="PRO_5016014810" evidence="5">
    <location>
        <begin position="20"/>
        <end position="437"/>
    </location>
</feature>
<comment type="similarity">
    <text evidence="1">Belongs to the bacterial solute-binding protein 1 family.</text>
</comment>
<evidence type="ECO:0000313" key="7">
    <source>
        <dbReference type="Proteomes" id="UP000247476"/>
    </source>
</evidence>
<evidence type="ECO:0000256" key="1">
    <source>
        <dbReference type="ARBA" id="ARBA00008520"/>
    </source>
</evidence>
<feature type="region of interest" description="Disordered" evidence="4">
    <location>
        <begin position="413"/>
        <end position="437"/>
    </location>
</feature>
<keyword evidence="7" id="KW-1185">Reference proteome</keyword>
<comment type="caution">
    <text evidence="6">The sequence shown here is derived from an EMBL/GenBank/DDBJ whole genome shotgun (WGS) entry which is preliminary data.</text>
</comment>
<dbReference type="Gene3D" id="3.40.190.10">
    <property type="entry name" value="Periplasmic binding protein-like II"/>
    <property type="match status" value="1"/>
</dbReference>
<dbReference type="RefSeq" id="WP_110837952.1">
    <property type="nucleotide sequence ID" value="NZ_QJVJ01000001.1"/>
</dbReference>
<dbReference type="PANTHER" id="PTHR30061">
    <property type="entry name" value="MALTOSE-BINDING PERIPLASMIC PROTEIN"/>
    <property type="match status" value="1"/>
</dbReference>
<dbReference type="Proteomes" id="UP000247476">
    <property type="component" value="Unassembled WGS sequence"/>
</dbReference>
<dbReference type="EMBL" id="QJVJ01000001">
    <property type="protein sequence ID" value="PYI56911.1"/>
    <property type="molecule type" value="Genomic_DNA"/>
</dbReference>
<dbReference type="AlphaFoldDB" id="A0A2V5KBI3"/>
<dbReference type="GO" id="GO:0015768">
    <property type="term" value="P:maltose transport"/>
    <property type="evidence" value="ECO:0007669"/>
    <property type="project" value="TreeGrafter"/>
</dbReference>